<protein>
    <submittedName>
        <fullName evidence="1">Uncharacterized protein</fullName>
    </submittedName>
</protein>
<dbReference type="Proteomes" id="UP001600165">
    <property type="component" value="Unassembled WGS sequence"/>
</dbReference>
<proteinExistence type="predicted"/>
<organism evidence="1 2">
    <name type="scientific">Almyronema epifaneia S1</name>
    <dbReference type="NCBI Taxonomy" id="2991925"/>
    <lineage>
        <taxon>Bacteria</taxon>
        <taxon>Bacillati</taxon>
        <taxon>Cyanobacteriota</taxon>
        <taxon>Cyanophyceae</taxon>
        <taxon>Nodosilineales</taxon>
        <taxon>Nodosilineaceae</taxon>
        <taxon>Almyronema</taxon>
        <taxon>Almyronema epifaneia</taxon>
    </lineage>
</organism>
<dbReference type="EMBL" id="JBHZOL010000035">
    <property type="protein sequence ID" value="MFE4105801.1"/>
    <property type="molecule type" value="Genomic_DNA"/>
</dbReference>
<name>A0ABW6ICA2_9CYAN</name>
<evidence type="ECO:0000313" key="1">
    <source>
        <dbReference type="EMBL" id="MFE4105801.1"/>
    </source>
</evidence>
<keyword evidence="2" id="KW-1185">Reference proteome</keyword>
<comment type="caution">
    <text evidence="1">The sequence shown here is derived from an EMBL/GenBank/DDBJ whole genome shotgun (WGS) entry which is preliminary data.</text>
</comment>
<accession>A0ABW6ICA2</accession>
<dbReference type="RefSeq" id="WP_377962944.1">
    <property type="nucleotide sequence ID" value="NZ_JBHZOL010000035.1"/>
</dbReference>
<gene>
    <name evidence="1" type="ORF">ACFVKH_05900</name>
</gene>
<evidence type="ECO:0000313" key="2">
    <source>
        <dbReference type="Proteomes" id="UP001600165"/>
    </source>
</evidence>
<sequence length="186" mass="21745">MWTAQTYLGAHVAAARYFIYLLSEDYIPEQRDFQEAVIENLRMLGIRTGSDSAIFLPDDCAKDFIKMELFDVFRREMMEKIFRKTPGLLFTDKNLGVLNPARDRWVYLSLEPYIENRASQRLPKFFRRMEETIKASDDLLKDISGSRWRSIWEVMKDTVMLEPNFSGVGVDLKAARSRFLVLANIN</sequence>
<reference evidence="1 2" key="1">
    <citation type="submission" date="2024-10" db="EMBL/GenBank/DDBJ databases">
        <authorList>
            <person name="Ratan Roy A."/>
            <person name="Morales Sandoval P.H."/>
            <person name="De Los Santos Villalobos S."/>
            <person name="Chakraborty S."/>
            <person name="Mukherjee J."/>
        </authorList>
    </citation>
    <scope>NUCLEOTIDE SEQUENCE [LARGE SCALE GENOMIC DNA]</scope>
    <source>
        <strain evidence="1 2">S1</strain>
    </source>
</reference>